<evidence type="ECO:0000256" key="3">
    <source>
        <dbReference type="ARBA" id="ARBA00022679"/>
    </source>
</evidence>
<proteinExistence type="predicted"/>
<comment type="catalytic activity">
    <reaction evidence="1">
        <text>S-ubiquitinyl-[E2 ubiquitin-conjugating enzyme]-L-cysteine + [acceptor protein]-L-lysine = [E2 ubiquitin-conjugating enzyme]-L-cysteine + N(6)-ubiquitinyl-[acceptor protein]-L-lysine.</text>
        <dbReference type="EC" id="2.3.2.27"/>
    </reaction>
</comment>
<evidence type="ECO:0000256" key="1">
    <source>
        <dbReference type="ARBA" id="ARBA00000900"/>
    </source>
</evidence>
<dbReference type="Pfam" id="PF13639">
    <property type="entry name" value="zf-RING_2"/>
    <property type="match status" value="1"/>
</dbReference>
<feature type="domain" description="RING-type" evidence="9">
    <location>
        <begin position="166"/>
        <end position="207"/>
    </location>
</feature>
<keyword evidence="4" id="KW-0479">Metal-binding</keyword>
<protein>
    <recommendedName>
        <fullName evidence="2">RING-type E3 ubiquitin transferase</fullName>
        <ecNumber evidence="2">2.3.2.27</ecNumber>
    </recommendedName>
</protein>
<evidence type="ECO:0000313" key="11">
    <source>
        <dbReference type="Proteomes" id="UP000326396"/>
    </source>
</evidence>
<dbReference type="OrthoDB" id="21204at2759"/>
<dbReference type="PANTHER" id="PTHR15710:SF116">
    <property type="entry name" value="RING_U-BOX SUPERFAMILY PROTEIN"/>
    <property type="match status" value="1"/>
</dbReference>
<evidence type="ECO:0000259" key="9">
    <source>
        <dbReference type="PROSITE" id="PS50089"/>
    </source>
</evidence>
<dbReference type="SUPFAM" id="SSF57850">
    <property type="entry name" value="RING/U-box"/>
    <property type="match status" value="1"/>
</dbReference>
<keyword evidence="5 8" id="KW-0863">Zinc-finger</keyword>
<evidence type="ECO:0000256" key="6">
    <source>
        <dbReference type="ARBA" id="ARBA00022786"/>
    </source>
</evidence>
<dbReference type="AlphaFoldDB" id="A0A5N6L9G1"/>
<comment type="caution">
    <text evidence="10">The sequence shown here is derived from an EMBL/GenBank/DDBJ whole genome shotgun (WGS) entry which is preliminary data.</text>
</comment>
<dbReference type="FunFam" id="3.30.40.10:FF:000022">
    <property type="entry name" value="E3 ubiquitin-protein ligase RING1-like"/>
    <property type="match status" value="1"/>
</dbReference>
<dbReference type="Proteomes" id="UP000326396">
    <property type="component" value="Unassembled WGS sequence"/>
</dbReference>
<dbReference type="PROSITE" id="PS50089">
    <property type="entry name" value="ZF_RING_2"/>
    <property type="match status" value="1"/>
</dbReference>
<gene>
    <name evidence="10" type="ORF">E3N88_45328</name>
</gene>
<sequence length="326" mass="37374">MSLLPRRRVIVNGSQRTRTYHFYWCRRCQRTFRTNSNNLPQNVCPRCLGIIPDELDMQEHRSISNIANIEPSLASQLIENLASLFDPQGSQPQYIGPLGLDNNTENEHNLDSNFIFGVSGSQPVIEDNNVLNDEEILGPPQTRTSVIDGLPLVSLTPSHLVNDSHCPICKDEFEVGGEVKELPCKHFYHSYCIIPWLSIHDTCPVCRYKIQDLSNNDEQTQHNEEPFSRQDFENNINTNRGLEQLITLWPFRAFASSSFQHDYYHDNSNPNSILDERVDEDVNDANVDEERVDVDEDDVDANVVDEDNFDDNGVTCGEFFSRKYCM</sequence>
<dbReference type="InterPro" id="IPR001841">
    <property type="entry name" value="Znf_RING"/>
</dbReference>
<organism evidence="10 11">
    <name type="scientific">Mikania micrantha</name>
    <name type="common">bitter vine</name>
    <dbReference type="NCBI Taxonomy" id="192012"/>
    <lineage>
        <taxon>Eukaryota</taxon>
        <taxon>Viridiplantae</taxon>
        <taxon>Streptophyta</taxon>
        <taxon>Embryophyta</taxon>
        <taxon>Tracheophyta</taxon>
        <taxon>Spermatophyta</taxon>
        <taxon>Magnoliopsida</taxon>
        <taxon>eudicotyledons</taxon>
        <taxon>Gunneridae</taxon>
        <taxon>Pentapetalae</taxon>
        <taxon>asterids</taxon>
        <taxon>campanulids</taxon>
        <taxon>Asterales</taxon>
        <taxon>Asteraceae</taxon>
        <taxon>Asteroideae</taxon>
        <taxon>Heliantheae alliance</taxon>
        <taxon>Eupatorieae</taxon>
        <taxon>Mikania</taxon>
    </lineage>
</organism>
<name>A0A5N6L9G1_9ASTR</name>
<evidence type="ECO:0000256" key="5">
    <source>
        <dbReference type="ARBA" id="ARBA00022771"/>
    </source>
</evidence>
<dbReference type="GO" id="GO:0061630">
    <property type="term" value="F:ubiquitin protein ligase activity"/>
    <property type="evidence" value="ECO:0007669"/>
    <property type="project" value="UniProtKB-EC"/>
</dbReference>
<evidence type="ECO:0000256" key="2">
    <source>
        <dbReference type="ARBA" id="ARBA00012483"/>
    </source>
</evidence>
<dbReference type="Gene3D" id="3.30.40.10">
    <property type="entry name" value="Zinc/RING finger domain, C3HC4 (zinc finger)"/>
    <property type="match status" value="1"/>
</dbReference>
<reference evidence="10 11" key="1">
    <citation type="submission" date="2019-05" db="EMBL/GenBank/DDBJ databases">
        <title>Mikania micrantha, genome provides insights into the molecular mechanism of rapid growth.</title>
        <authorList>
            <person name="Liu B."/>
        </authorList>
    </citation>
    <scope>NUCLEOTIDE SEQUENCE [LARGE SCALE GENOMIC DNA]</scope>
    <source>
        <strain evidence="10">NLD-2019</strain>
        <tissue evidence="10">Leaf</tissue>
    </source>
</reference>
<dbReference type="EC" id="2.3.2.27" evidence="2"/>
<evidence type="ECO:0000256" key="7">
    <source>
        <dbReference type="ARBA" id="ARBA00022833"/>
    </source>
</evidence>
<dbReference type="PANTHER" id="PTHR15710">
    <property type="entry name" value="E3 UBIQUITIN-PROTEIN LIGASE PRAJA"/>
    <property type="match status" value="1"/>
</dbReference>
<keyword evidence="7" id="KW-0862">Zinc</keyword>
<evidence type="ECO:0000313" key="10">
    <source>
        <dbReference type="EMBL" id="KAC9735353.1"/>
    </source>
</evidence>
<dbReference type="GO" id="GO:0016567">
    <property type="term" value="P:protein ubiquitination"/>
    <property type="evidence" value="ECO:0007669"/>
    <property type="project" value="TreeGrafter"/>
</dbReference>
<dbReference type="GO" id="GO:0005737">
    <property type="term" value="C:cytoplasm"/>
    <property type="evidence" value="ECO:0007669"/>
    <property type="project" value="TreeGrafter"/>
</dbReference>
<accession>A0A5N6L9G1</accession>
<dbReference type="GO" id="GO:0008270">
    <property type="term" value="F:zinc ion binding"/>
    <property type="evidence" value="ECO:0007669"/>
    <property type="project" value="UniProtKB-KW"/>
</dbReference>
<evidence type="ECO:0000256" key="8">
    <source>
        <dbReference type="PROSITE-ProRule" id="PRU00175"/>
    </source>
</evidence>
<keyword evidence="3" id="KW-0808">Transferase</keyword>
<keyword evidence="6" id="KW-0833">Ubl conjugation pathway</keyword>
<evidence type="ECO:0000256" key="4">
    <source>
        <dbReference type="ARBA" id="ARBA00022723"/>
    </source>
</evidence>
<dbReference type="InterPro" id="IPR013083">
    <property type="entry name" value="Znf_RING/FYVE/PHD"/>
</dbReference>
<dbReference type="SMART" id="SM00184">
    <property type="entry name" value="RING"/>
    <property type="match status" value="1"/>
</dbReference>
<keyword evidence="11" id="KW-1185">Reference proteome</keyword>
<dbReference type="EMBL" id="SZYD01002282">
    <property type="protein sequence ID" value="KAC9735353.1"/>
    <property type="molecule type" value="Genomic_DNA"/>
</dbReference>